<feature type="domain" description="KAP NTPase" evidence="2">
    <location>
        <begin position="91"/>
        <end position="191"/>
    </location>
</feature>
<dbReference type="EMBL" id="AGYT01000021">
    <property type="protein sequence ID" value="ENY99476.1"/>
    <property type="molecule type" value="Genomic_DNA"/>
</dbReference>
<dbReference type="InterPro" id="IPR011646">
    <property type="entry name" value="KAP_P-loop"/>
</dbReference>
<dbReference type="Pfam" id="PF07693">
    <property type="entry name" value="KAP_NTPase"/>
    <property type="match status" value="2"/>
</dbReference>
<reference evidence="3 4" key="1">
    <citation type="submission" date="2013-01" db="EMBL/GenBank/DDBJ databases">
        <title>The Genome Sequence of Clostridium colicanis 209318.</title>
        <authorList>
            <consortium name="The Broad Institute Genome Sequencing Platform"/>
            <person name="Earl A."/>
            <person name="Ward D."/>
            <person name="Feldgarden M."/>
            <person name="Gevers D."/>
            <person name="Courvalin P."/>
            <person name="Lambert T."/>
            <person name="Walker B."/>
            <person name="Young S.K."/>
            <person name="Zeng Q."/>
            <person name="Gargeya S."/>
            <person name="Fitzgerald M."/>
            <person name="Haas B."/>
            <person name="Abouelleil A."/>
            <person name="Alvarado L."/>
            <person name="Arachchi H.M."/>
            <person name="Berlin A.M."/>
            <person name="Chapman S.B."/>
            <person name="Dewar J."/>
            <person name="Goldberg J."/>
            <person name="Griggs A."/>
            <person name="Gujja S."/>
            <person name="Hansen M."/>
            <person name="Howarth C."/>
            <person name="Imamovic A."/>
            <person name="Larimer J."/>
            <person name="McCowan C."/>
            <person name="Murphy C."/>
            <person name="Neiman D."/>
            <person name="Pearson M."/>
            <person name="Priest M."/>
            <person name="Roberts A."/>
            <person name="Saif S."/>
            <person name="Shea T."/>
            <person name="Sisk P."/>
            <person name="Sykes S."/>
            <person name="Wortman J."/>
            <person name="Nusbaum C."/>
            <person name="Birren B."/>
        </authorList>
    </citation>
    <scope>NUCLEOTIDE SEQUENCE [LARGE SCALE GENOMIC DNA]</scope>
    <source>
        <strain evidence="3 4">209318</strain>
    </source>
</reference>
<dbReference type="eggNOG" id="COG4928">
    <property type="taxonomic scope" value="Bacteria"/>
</dbReference>
<dbReference type="Proteomes" id="UP000013097">
    <property type="component" value="Unassembled WGS sequence"/>
</dbReference>
<keyword evidence="1" id="KW-0175">Coiled coil</keyword>
<feature type="domain" description="KAP NTPase" evidence="2">
    <location>
        <begin position="9"/>
        <end position="57"/>
    </location>
</feature>
<organism evidence="3 4">
    <name type="scientific">Clostridium thermobutyricum</name>
    <dbReference type="NCBI Taxonomy" id="29372"/>
    <lineage>
        <taxon>Bacteria</taxon>
        <taxon>Bacillati</taxon>
        <taxon>Bacillota</taxon>
        <taxon>Clostridia</taxon>
        <taxon>Eubacteriales</taxon>
        <taxon>Clostridiaceae</taxon>
        <taxon>Clostridium</taxon>
    </lineage>
</organism>
<evidence type="ECO:0000259" key="2">
    <source>
        <dbReference type="Pfam" id="PF07693"/>
    </source>
</evidence>
<dbReference type="SUPFAM" id="SSF52540">
    <property type="entry name" value="P-loop containing nucleoside triphosphate hydrolases"/>
    <property type="match status" value="1"/>
</dbReference>
<dbReference type="HOGENOM" id="CLU_022182_1_0_9"/>
<evidence type="ECO:0000256" key="1">
    <source>
        <dbReference type="SAM" id="Coils"/>
    </source>
</evidence>
<feature type="coiled-coil region" evidence="1">
    <location>
        <begin position="378"/>
        <end position="405"/>
    </location>
</feature>
<dbReference type="Gene3D" id="3.40.50.300">
    <property type="entry name" value="P-loop containing nucleotide triphosphate hydrolases"/>
    <property type="match status" value="1"/>
</dbReference>
<dbReference type="AlphaFoldDB" id="N9XV36"/>
<keyword evidence="4" id="KW-1185">Reference proteome</keyword>
<proteinExistence type="predicted"/>
<name>N9XV36_9CLOT</name>
<evidence type="ECO:0000313" key="4">
    <source>
        <dbReference type="Proteomes" id="UP000013097"/>
    </source>
</evidence>
<protein>
    <recommendedName>
        <fullName evidence="2">KAP NTPase domain-containing protein</fullName>
    </recommendedName>
</protein>
<evidence type="ECO:0000313" key="3">
    <source>
        <dbReference type="EMBL" id="ENY99476.1"/>
    </source>
</evidence>
<comment type="caution">
    <text evidence="3">The sequence shown here is derived from an EMBL/GenBank/DDBJ whole genome shotgun (WGS) entry which is preliminary data.</text>
</comment>
<accession>N9XV36</accession>
<dbReference type="RefSeq" id="WP_002599657.1">
    <property type="nucleotide sequence ID" value="NZ_KB850959.1"/>
</dbReference>
<gene>
    <name evidence="3" type="ORF">HMPREF1092_03217</name>
</gene>
<sequence length="637" mass="74668">MCNNNLNDENIIDIINDYVEEECVGGAILIDGEWGTGKTYFIENKVIKELQDKGQKVIYISLYGMTSILDIEKELLINTIPLLKTGKKVPKFIWELLSCGINLKTGINLDDYAQKFEEAFLNSNHEYTKYVIIFDDLERCNIPINSVLGYINKLVEHEKQKVIIIANEKELNKNNFNENKELKNINAYEIFKDTREVNEDDNKNKLDKKEVLDKLDRLVKDIYFNNDYYDEVKEKLIYQTIKYSPNKDEIIKNMISSSKADGEILNILESNKELIIKIFDLNQYFNARTARHVIIKLKSILSKIDNNKLEMYKENEVIENIIKSTTQLIIEMKKSNINHLDKAINEIILIKLGTKYSLKNAYIVKSIIIFLSTSFIDISSLNKELNSLSKELRKLNEDLNKGKNLIPTNYILMSENDVKNNFKEIKSKVENKDENININELKVNIDYFYMLYKDINIITKEELNELVIGIGELIESRPDNFNDIILINSNCYPGYENDQEHIEMLKKLNSYEPRGLKQIIEEETKEIFDENKVLDLARYISDKNDYFFNYKGFLKYFDINKIIIMLEESNNLEKRKLAEAIFSRYSFSNVKDYFEGDKEYIEDLISGLNSLKCDDKIGKFNIKIFINWLKSVLEHLN</sequence>
<dbReference type="PATRIC" id="fig|999411.4.peg.3132"/>
<dbReference type="InterPro" id="IPR027417">
    <property type="entry name" value="P-loop_NTPase"/>
</dbReference>